<evidence type="ECO:0000256" key="1">
    <source>
        <dbReference type="SAM" id="SignalP"/>
    </source>
</evidence>
<keyword evidence="1" id="KW-0732">Signal</keyword>
<evidence type="ECO:0000313" key="3">
    <source>
        <dbReference type="Proteomes" id="UP000249363"/>
    </source>
</evidence>
<reference evidence="2 3" key="1">
    <citation type="journal article" date="2017" name="Biotechnol. Biofuels">
        <title>Differential beta-glucosidase expression as a function of carbon source availability in Talaromyces amestolkiae: a genomic and proteomic approach.</title>
        <authorList>
            <person name="de Eugenio L.I."/>
            <person name="Mendez-Liter J.A."/>
            <person name="Nieto-Dominguez M."/>
            <person name="Alonso L."/>
            <person name="Gil-Munoz J."/>
            <person name="Barriuso J."/>
            <person name="Prieto A."/>
            <person name="Martinez M.J."/>
        </authorList>
    </citation>
    <scope>NUCLEOTIDE SEQUENCE [LARGE SCALE GENOMIC DNA]</scope>
    <source>
        <strain evidence="2 3">CIB</strain>
    </source>
</reference>
<gene>
    <name evidence="2" type="ORF">BHQ10_009357</name>
</gene>
<name>A0A364LBY8_TALAM</name>
<dbReference type="OrthoDB" id="536881at2759"/>
<evidence type="ECO:0000313" key="2">
    <source>
        <dbReference type="EMBL" id="RAO73345.1"/>
    </source>
</evidence>
<dbReference type="RefSeq" id="XP_040737859.1">
    <property type="nucleotide sequence ID" value="XM_040882264.1"/>
</dbReference>
<organism evidence="2 3">
    <name type="scientific">Talaromyces amestolkiae</name>
    <dbReference type="NCBI Taxonomy" id="1196081"/>
    <lineage>
        <taxon>Eukaryota</taxon>
        <taxon>Fungi</taxon>
        <taxon>Dikarya</taxon>
        <taxon>Ascomycota</taxon>
        <taxon>Pezizomycotina</taxon>
        <taxon>Eurotiomycetes</taxon>
        <taxon>Eurotiomycetidae</taxon>
        <taxon>Eurotiales</taxon>
        <taxon>Trichocomaceae</taxon>
        <taxon>Talaromyces</taxon>
        <taxon>Talaromyces sect. Talaromyces</taxon>
    </lineage>
</organism>
<dbReference type="SUPFAM" id="SSF52058">
    <property type="entry name" value="L domain-like"/>
    <property type="match status" value="1"/>
</dbReference>
<sequence>MMSLRIQMSQLAVAAGLLASAMAQICTPELGDEGYAYIVNSQSDLDTITANCMTVNGSILMSVDYTGGFSLANIRNITGNLQWYQSSGPSNNTPQTTSMDLPDLEYVGGSLEVSSIPTLTSLIAPKLETVHWSLDIDHAHEVDLRSLVDLEYMRIAGNVSSLRLDSLREVREHFRICNRDNCDPDISPNGSLGLSFPALEKAGEMDLEGRFSSFDMPKLTNVTGIGGFYYAIQLLTSGGPAINISFPELKYLPEGGSLSFEGNIGSLSIPDISNIGSLAINAYDRLDVNLPFQEASNIMLTGNITSVQLPNLTSIEQISVNSDADIDCKSFQQTIMTATNKSESSVTCSTSYANSGSHFSHLHLGAKVVFGVFVGIFVEFAML</sequence>
<keyword evidence="3" id="KW-1185">Reference proteome</keyword>
<dbReference type="AlphaFoldDB" id="A0A364LBY8"/>
<feature type="chain" id="PRO_5016685043" evidence="1">
    <location>
        <begin position="24"/>
        <end position="383"/>
    </location>
</feature>
<accession>A0A364LBY8</accession>
<dbReference type="EMBL" id="MIKG01000024">
    <property type="protein sequence ID" value="RAO73345.1"/>
    <property type="molecule type" value="Genomic_DNA"/>
</dbReference>
<comment type="caution">
    <text evidence="2">The sequence shown here is derived from an EMBL/GenBank/DDBJ whole genome shotgun (WGS) entry which is preliminary data.</text>
</comment>
<dbReference type="Proteomes" id="UP000249363">
    <property type="component" value="Unassembled WGS sequence"/>
</dbReference>
<dbReference type="STRING" id="1196081.A0A364LBY8"/>
<proteinExistence type="predicted"/>
<feature type="signal peptide" evidence="1">
    <location>
        <begin position="1"/>
        <end position="23"/>
    </location>
</feature>
<dbReference type="GeneID" id="63798571"/>
<protein>
    <submittedName>
        <fullName evidence="2">Uncharacterized protein</fullName>
    </submittedName>
</protein>